<evidence type="ECO:0000313" key="6">
    <source>
        <dbReference type="EMBL" id="KAF4045605.1"/>
    </source>
</evidence>
<evidence type="ECO:0000256" key="3">
    <source>
        <dbReference type="ARBA" id="ARBA00022525"/>
    </source>
</evidence>
<evidence type="ECO:0000256" key="4">
    <source>
        <dbReference type="ARBA" id="ARBA00022729"/>
    </source>
</evidence>
<feature type="signal peptide" evidence="5">
    <location>
        <begin position="1"/>
        <end position="24"/>
    </location>
</feature>
<dbReference type="Proteomes" id="UP000602510">
    <property type="component" value="Unassembled WGS sequence"/>
</dbReference>
<comment type="subcellular location">
    <subcellularLocation>
        <location evidence="1 5">Secreted</location>
    </subcellularLocation>
</comment>
<comment type="caution">
    <text evidence="6">The sequence shown here is derived from an EMBL/GenBank/DDBJ whole genome shotgun (WGS) entry which is preliminary data.</text>
</comment>
<gene>
    <name evidence="6" type="ORF">GN244_ATG02055</name>
    <name evidence="7" type="ORF">GN958_ATG10781</name>
</gene>
<name>A0A833WPM7_PHYIN</name>
<dbReference type="EMBL" id="JAACNO010001519">
    <property type="protein sequence ID" value="KAF4140031.1"/>
    <property type="molecule type" value="Genomic_DNA"/>
</dbReference>
<sequence length="153" mass="16377">MLVFRFLLLAVTAAFSSSSGAVQADNHFSSATRPAQATQDINKTSGFLRDGAVDSADYQHGGTSDEEERMNINLSPATEKWLAGLPGKSAAELEKVAQPPKNVNVEDTLAQLIANVEAHFVAPAENGMTPSAIYAKNNIKAHENAQKPTNVRR</sequence>
<dbReference type="InterPro" id="IPR031825">
    <property type="entry name" value="RXLR"/>
</dbReference>
<evidence type="ECO:0000256" key="1">
    <source>
        <dbReference type="ARBA" id="ARBA00004613"/>
    </source>
</evidence>
<evidence type="ECO:0000313" key="7">
    <source>
        <dbReference type="EMBL" id="KAF4140031.1"/>
    </source>
</evidence>
<keyword evidence="3 5" id="KW-0964">Secreted</keyword>
<keyword evidence="4 5" id="KW-0732">Signal</keyword>
<comment type="domain">
    <text evidence="5">The RxLR-dEER motif acts to carry the protein into the host cell cytoplasm through binding to cell surface phosphatidylinositol-3-phosphate.</text>
</comment>
<accession>A0A833WPM7</accession>
<keyword evidence="8" id="KW-1185">Reference proteome</keyword>
<comment type="function">
    <text evidence="5">Effector that suppresses plant defense responses during pathogen infection.</text>
</comment>
<evidence type="ECO:0000256" key="5">
    <source>
        <dbReference type="RuleBase" id="RU367124"/>
    </source>
</evidence>
<dbReference type="AlphaFoldDB" id="A0A833WPM7"/>
<evidence type="ECO:0000256" key="2">
    <source>
        <dbReference type="ARBA" id="ARBA00010400"/>
    </source>
</evidence>
<protein>
    <recommendedName>
        <fullName evidence="5">RxLR effector protein</fullName>
    </recommendedName>
</protein>
<evidence type="ECO:0000313" key="8">
    <source>
        <dbReference type="Proteomes" id="UP000602510"/>
    </source>
</evidence>
<reference evidence="6" key="1">
    <citation type="submission" date="2020-04" db="EMBL/GenBank/DDBJ databases">
        <title>Hybrid Assembly of Korean Phytophthora infestans isolates.</title>
        <authorList>
            <person name="Prokchorchik M."/>
            <person name="Lee Y."/>
            <person name="Seo J."/>
            <person name="Cho J.-H."/>
            <person name="Park Y.-E."/>
            <person name="Jang D.-C."/>
            <person name="Im J.-S."/>
            <person name="Choi J.-G."/>
            <person name="Park H.-J."/>
            <person name="Lee G.-B."/>
            <person name="Lee Y.-G."/>
            <person name="Hong S.-Y."/>
            <person name="Cho K."/>
            <person name="Sohn K.H."/>
        </authorList>
    </citation>
    <scope>NUCLEOTIDE SEQUENCE</scope>
    <source>
        <strain evidence="6">KR_1_A1</strain>
        <strain evidence="7">KR_2_A2</strain>
    </source>
</reference>
<feature type="chain" id="PRO_5044948272" description="RxLR effector protein" evidence="5">
    <location>
        <begin position="25"/>
        <end position="153"/>
    </location>
</feature>
<comment type="similarity">
    <text evidence="2 5">Belongs to the RxLR effector family.</text>
</comment>
<organism evidence="6 8">
    <name type="scientific">Phytophthora infestans</name>
    <name type="common">Potato late blight agent</name>
    <name type="synonym">Botrytis infestans</name>
    <dbReference type="NCBI Taxonomy" id="4787"/>
    <lineage>
        <taxon>Eukaryota</taxon>
        <taxon>Sar</taxon>
        <taxon>Stramenopiles</taxon>
        <taxon>Oomycota</taxon>
        <taxon>Peronosporomycetes</taxon>
        <taxon>Peronosporales</taxon>
        <taxon>Peronosporaceae</taxon>
        <taxon>Phytophthora</taxon>
    </lineage>
</organism>
<dbReference type="Pfam" id="PF16810">
    <property type="entry name" value="RXLR"/>
    <property type="match status" value="1"/>
</dbReference>
<dbReference type="Proteomes" id="UP000704712">
    <property type="component" value="Unassembled WGS sequence"/>
</dbReference>
<proteinExistence type="inferred from homology"/>
<dbReference type="EMBL" id="WSZM01000043">
    <property type="protein sequence ID" value="KAF4045605.1"/>
    <property type="molecule type" value="Genomic_DNA"/>
</dbReference>